<dbReference type="GO" id="GO:0019563">
    <property type="term" value="P:glycerol catabolic process"/>
    <property type="evidence" value="ECO:0007669"/>
    <property type="project" value="TreeGrafter"/>
</dbReference>
<keyword evidence="1 6" id="KW-0808">Transferase</keyword>
<evidence type="ECO:0000259" key="5">
    <source>
        <dbReference type="PROSITE" id="PS51481"/>
    </source>
</evidence>
<organism evidence="6">
    <name type="scientific">bioreactor metagenome</name>
    <dbReference type="NCBI Taxonomy" id="1076179"/>
    <lineage>
        <taxon>unclassified sequences</taxon>
        <taxon>metagenomes</taxon>
        <taxon>ecological metagenomes</taxon>
    </lineage>
</organism>
<dbReference type="PANTHER" id="PTHR28629">
    <property type="entry name" value="TRIOKINASE/FMN CYCLASE"/>
    <property type="match status" value="1"/>
</dbReference>
<dbReference type="PROSITE" id="PS51481">
    <property type="entry name" value="DHAK"/>
    <property type="match status" value="1"/>
</dbReference>
<name>A0A644WQG6_9ZZZZ</name>
<gene>
    <name evidence="6" type="primary">dhaK-2_1</name>
    <name evidence="6" type="ORF">SDC9_52421</name>
</gene>
<evidence type="ECO:0000256" key="2">
    <source>
        <dbReference type="ARBA" id="ARBA00022741"/>
    </source>
</evidence>
<dbReference type="InterPro" id="IPR050861">
    <property type="entry name" value="Dihydroxyacetone_Kinase"/>
</dbReference>
<evidence type="ECO:0000256" key="3">
    <source>
        <dbReference type="ARBA" id="ARBA00022777"/>
    </source>
</evidence>
<protein>
    <submittedName>
        <fullName evidence="6">PTS-dependent dihydroxyacetone kinase 2, dihydroxyacetone-binding subunit DhaK</fullName>
        <ecNumber evidence="6">2.7.1.121</ecNumber>
    </submittedName>
</protein>
<dbReference type="InterPro" id="IPR004006">
    <property type="entry name" value="DhaK_dom"/>
</dbReference>
<evidence type="ECO:0000313" key="6">
    <source>
        <dbReference type="EMBL" id="MPM06125.1"/>
    </source>
</evidence>
<proteinExistence type="predicted"/>
<accession>A0A644WQG6</accession>
<dbReference type="SUPFAM" id="SSF82549">
    <property type="entry name" value="DAK1/DegV-like"/>
    <property type="match status" value="1"/>
</dbReference>
<keyword evidence="2" id="KW-0547">Nucleotide-binding</keyword>
<dbReference type="GO" id="GO:0005829">
    <property type="term" value="C:cytosol"/>
    <property type="evidence" value="ECO:0007669"/>
    <property type="project" value="TreeGrafter"/>
</dbReference>
<dbReference type="Gene3D" id="3.30.1180.20">
    <property type="entry name" value="Dihydroxyacetone kinase, domain 2"/>
    <property type="match status" value="1"/>
</dbReference>
<reference evidence="6" key="1">
    <citation type="submission" date="2019-08" db="EMBL/GenBank/DDBJ databases">
        <authorList>
            <person name="Kucharzyk K."/>
            <person name="Murdoch R.W."/>
            <person name="Higgins S."/>
            <person name="Loffler F."/>
        </authorList>
    </citation>
    <scope>NUCLEOTIDE SEQUENCE</scope>
</reference>
<comment type="caution">
    <text evidence="6">The sequence shown here is derived from an EMBL/GenBank/DDBJ whole genome shotgun (WGS) entry which is preliminary data.</text>
</comment>
<dbReference type="GO" id="GO:0005524">
    <property type="term" value="F:ATP binding"/>
    <property type="evidence" value="ECO:0007669"/>
    <property type="project" value="UniProtKB-KW"/>
</dbReference>
<dbReference type="EMBL" id="VSSQ01001200">
    <property type="protein sequence ID" value="MPM06125.1"/>
    <property type="molecule type" value="Genomic_DNA"/>
</dbReference>
<dbReference type="GO" id="GO:0004371">
    <property type="term" value="F:glycerone kinase activity"/>
    <property type="evidence" value="ECO:0007669"/>
    <property type="project" value="InterPro"/>
</dbReference>
<keyword evidence="3 6" id="KW-0418">Kinase</keyword>
<feature type="domain" description="DhaK" evidence="5">
    <location>
        <begin position="7"/>
        <end position="328"/>
    </location>
</feature>
<evidence type="ECO:0000256" key="1">
    <source>
        <dbReference type="ARBA" id="ARBA00022679"/>
    </source>
</evidence>
<dbReference type="FunFam" id="3.30.1180.20:FF:000001">
    <property type="entry name" value="Dihydroxyacetone kinase 1"/>
    <property type="match status" value="1"/>
</dbReference>
<dbReference type="PANTHER" id="PTHR28629:SF4">
    <property type="entry name" value="TRIOKINASE_FMN CYCLASE"/>
    <property type="match status" value="1"/>
</dbReference>
<dbReference type="AlphaFoldDB" id="A0A644WQG6"/>
<dbReference type="EC" id="2.7.1.121" evidence="6"/>
<dbReference type="GO" id="GO:0047324">
    <property type="term" value="F:phosphoenolpyruvate-glycerone phosphotransferase activity"/>
    <property type="evidence" value="ECO:0007669"/>
    <property type="project" value="UniProtKB-EC"/>
</dbReference>
<dbReference type="Pfam" id="PF02733">
    <property type="entry name" value="Dak1"/>
    <property type="match status" value="1"/>
</dbReference>
<evidence type="ECO:0000256" key="4">
    <source>
        <dbReference type="ARBA" id="ARBA00022840"/>
    </source>
</evidence>
<dbReference type="FunFam" id="3.40.50.10440:FF:000001">
    <property type="entry name" value="Dihydroxyacetone kinase, DhaK subunit"/>
    <property type="match status" value="1"/>
</dbReference>
<dbReference type="Gene3D" id="3.40.50.10440">
    <property type="entry name" value="Dihydroxyacetone kinase, domain 1"/>
    <property type="match status" value="1"/>
</dbReference>
<sequence length="335" mass="36114">MKKFVNNPVDFVDEMLEGILYAHPDQLASCAGYSRNVVRSSCEDKVALVSGGGSGHLPLFMGYVGEGLLDGCAVGGVFQSPSADQIYEITKHVDSKKGVVYIYGNYSGDIMNFEMAGEMAEMDDIRTAHVVGNDDVASAPKGEEHKRRGVAGIFFIYKTAGAAAEQGASFEEVVRIAEKTKMQVRTMGVALSPCIIPEVGKASFSIGDNEMEIGMGIHGEPGIHRSTLQPADLVVDQMMDKILSDLPLSPGDEVSVLVNGLGATPKEELYIVYRKIAQILKQKQVSVFHVYVGEFATSMEMVGFSISLCKLDAELKNLLSIAAKTPFFEQAVLQG</sequence>
<keyword evidence="4" id="KW-0067">ATP-binding</keyword>